<keyword evidence="2" id="KW-1185">Reference proteome</keyword>
<proteinExistence type="predicted"/>
<accession>A0A1Y3B3N9</accession>
<organism evidence="1 2">
    <name type="scientific">Euroglyphus maynei</name>
    <name type="common">Mayne's house dust mite</name>
    <dbReference type="NCBI Taxonomy" id="6958"/>
    <lineage>
        <taxon>Eukaryota</taxon>
        <taxon>Metazoa</taxon>
        <taxon>Ecdysozoa</taxon>
        <taxon>Arthropoda</taxon>
        <taxon>Chelicerata</taxon>
        <taxon>Arachnida</taxon>
        <taxon>Acari</taxon>
        <taxon>Acariformes</taxon>
        <taxon>Sarcoptiformes</taxon>
        <taxon>Astigmata</taxon>
        <taxon>Psoroptidia</taxon>
        <taxon>Analgoidea</taxon>
        <taxon>Pyroglyphidae</taxon>
        <taxon>Pyroglyphinae</taxon>
        <taxon>Euroglyphus</taxon>
    </lineage>
</organism>
<name>A0A1Y3B3N9_EURMA</name>
<evidence type="ECO:0000313" key="1">
    <source>
        <dbReference type="EMBL" id="OTF74827.1"/>
    </source>
</evidence>
<reference evidence="1 2" key="1">
    <citation type="submission" date="2017-03" db="EMBL/GenBank/DDBJ databases">
        <title>Genome Survey of Euroglyphus maynei.</title>
        <authorList>
            <person name="Arlian L.G."/>
            <person name="Morgan M.S."/>
            <person name="Rider S.D."/>
        </authorList>
    </citation>
    <scope>NUCLEOTIDE SEQUENCE [LARGE SCALE GENOMIC DNA]</scope>
    <source>
        <strain evidence="1">Arlian Lab</strain>
        <tissue evidence="1">Whole body</tissue>
    </source>
</reference>
<gene>
    <name evidence="1" type="ORF">BLA29_000391</name>
</gene>
<dbReference type="Proteomes" id="UP000194236">
    <property type="component" value="Unassembled WGS sequence"/>
</dbReference>
<comment type="caution">
    <text evidence="1">The sequence shown here is derived from an EMBL/GenBank/DDBJ whole genome shotgun (WGS) entry which is preliminary data.</text>
</comment>
<dbReference type="EMBL" id="MUJZ01045026">
    <property type="protein sequence ID" value="OTF74827.1"/>
    <property type="molecule type" value="Genomic_DNA"/>
</dbReference>
<protein>
    <submittedName>
        <fullName evidence="1">Uncharacterized protein</fullName>
    </submittedName>
</protein>
<sequence length="72" mass="8323">MTIEIVNFRNIVQFINFESKIKIIGQFMSRMANHVQPCSTMFNVKAIFPSFSFAVIFIDDDDDNYLPPSNVD</sequence>
<dbReference type="AlphaFoldDB" id="A0A1Y3B3N9"/>
<evidence type="ECO:0000313" key="2">
    <source>
        <dbReference type="Proteomes" id="UP000194236"/>
    </source>
</evidence>